<protein>
    <submittedName>
        <fullName evidence="1">Uncharacterized protein</fullName>
    </submittedName>
</protein>
<evidence type="ECO:0000313" key="1">
    <source>
        <dbReference type="EMBL" id="BCJ93531.1"/>
    </source>
</evidence>
<dbReference type="AlphaFoldDB" id="A0A6S6R2Z3"/>
<dbReference type="InterPro" id="IPR053842">
    <property type="entry name" value="NikA-like"/>
</dbReference>
<name>A0A6S6R2Z3_9FIRM</name>
<dbReference type="Proteomes" id="UP000515561">
    <property type="component" value="Chromosome"/>
</dbReference>
<dbReference type="EMBL" id="AP023367">
    <property type="protein sequence ID" value="BCJ93531.1"/>
    <property type="molecule type" value="Genomic_DNA"/>
</dbReference>
<gene>
    <name evidence="1" type="ORF">acsn021_11000</name>
</gene>
<proteinExistence type="predicted"/>
<dbReference type="Pfam" id="PF21983">
    <property type="entry name" value="NikA-like"/>
    <property type="match status" value="1"/>
</dbReference>
<keyword evidence="2" id="KW-1185">Reference proteome</keyword>
<dbReference type="KEGG" id="acel:acsn021_11000"/>
<evidence type="ECO:0000313" key="2">
    <source>
        <dbReference type="Proteomes" id="UP000515561"/>
    </source>
</evidence>
<sequence length="141" mass="16301">MRAAGFRRESEYVLSCCLKVSEIKPQSPYELNLMRTSGSKRMLFKVTEEERELIMKRYEASRFNNFSRFVRNSCLGNPILIVGDIKGITHELHKAGNNLNQLTLLCHQGLITAPDLTEIHDLLLRIYHELIKIVKRIDSGR</sequence>
<accession>A0A6S6R2Z3</accession>
<organism evidence="1 2">
    <name type="scientific">Anaerocolumna cellulosilytica</name>
    <dbReference type="NCBI Taxonomy" id="433286"/>
    <lineage>
        <taxon>Bacteria</taxon>
        <taxon>Bacillati</taxon>
        <taxon>Bacillota</taxon>
        <taxon>Clostridia</taxon>
        <taxon>Lachnospirales</taxon>
        <taxon>Lachnospiraceae</taxon>
        <taxon>Anaerocolumna</taxon>
    </lineage>
</organism>
<reference evidence="1 2" key="1">
    <citation type="journal article" date="2016" name="Int. J. Syst. Evol. Microbiol.">
        <title>Descriptions of Anaerotaenia torta gen. nov., sp. nov. and Anaerocolumna cellulosilytica gen. nov., sp. nov. isolated from a methanogenic reactor of cattle waste.</title>
        <authorList>
            <person name="Uek A."/>
            <person name="Ohtaki Y."/>
            <person name="Kaku N."/>
            <person name="Ueki K."/>
        </authorList>
    </citation>
    <scope>NUCLEOTIDE SEQUENCE [LARGE SCALE GENOMIC DNA]</scope>
    <source>
        <strain evidence="1 2">SN021</strain>
    </source>
</reference>